<proteinExistence type="predicted"/>
<evidence type="ECO:0000313" key="2">
    <source>
        <dbReference type="EMBL" id="KKL74141.1"/>
    </source>
</evidence>
<feature type="compositionally biased region" description="Basic and acidic residues" evidence="1">
    <location>
        <begin position="1"/>
        <end position="17"/>
    </location>
</feature>
<reference evidence="2" key="1">
    <citation type="journal article" date="2015" name="Nature">
        <title>Complex archaea that bridge the gap between prokaryotes and eukaryotes.</title>
        <authorList>
            <person name="Spang A."/>
            <person name="Saw J.H."/>
            <person name="Jorgensen S.L."/>
            <person name="Zaremba-Niedzwiedzka K."/>
            <person name="Martijn J."/>
            <person name="Lind A.E."/>
            <person name="van Eijk R."/>
            <person name="Schleper C."/>
            <person name="Guy L."/>
            <person name="Ettema T.J."/>
        </authorList>
    </citation>
    <scope>NUCLEOTIDE SEQUENCE</scope>
</reference>
<comment type="caution">
    <text evidence="2">The sequence shown here is derived from an EMBL/GenBank/DDBJ whole genome shotgun (WGS) entry which is preliminary data.</text>
</comment>
<gene>
    <name evidence="2" type="ORF">LCGC14_2067870</name>
</gene>
<feature type="region of interest" description="Disordered" evidence="1">
    <location>
        <begin position="1"/>
        <end position="23"/>
    </location>
</feature>
<evidence type="ECO:0000256" key="1">
    <source>
        <dbReference type="SAM" id="MobiDB-lite"/>
    </source>
</evidence>
<feature type="region of interest" description="Disordered" evidence="1">
    <location>
        <begin position="90"/>
        <end position="116"/>
    </location>
</feature>
<protein>
    <submittedName>
        <fullName evidence="2">Uncharacterized protein</fullName>
    </submittedName>
</protein>
<organism evidence="2">
    <name type="scientific">marine sediment metagenome</name>
    <dbReference type="NCBI Taxonomy" id="412755"/>
    <lineage>
        <taxon>unclassified sequences</taxon>
        <taxon>metagenomes</taxon>
        <taxon>ecological metagenomes</taxon>
    </lineage>
</organism>
<sequence length="116" mass="13548">MENFPQRDTREDQREQYNHPQVADSEKFFKELEDLLKARQTRELVGTFQAGTIPIILDILARDTSDGGRKIVNELFKQIELLKEYYDKRESSAKPEKADLPESKEELVNVPVKKPE</sequence>
<accession>A0A0F9F6M5</accession>
<dbReference type="EMBL" id="LAZR01024745">
    <property type="protein sequence ID" value="KKL74141.1"/>
    <property type="molecule type" value="Genomic_DNA"/>
</dbReference>
<dbReference type="AlphaFoldDB" id="A0A0F9F6M5"/>
<name>A0A0F9F6M5_9ZZZZ</name>